<dbReference type="EMBL" id="CM047742">
    <property type="protein sequence ID" value="KAJ0033965.1"/>
    <property type="molecule type" value="Genomic_DNA"/>
</dbReference>
<comment type="caution">
    <text evidence="1">The sequence shown here is derived from an EMBL/GenBank/DDBJ whole genome shotgun (WGS) entry which is preliminary data.</text>
</comment>
<protein>
    <submittedName>
        <fullName evidence="1">Uncharacterized protein</fullName>
    </submittedName>
</protein>
<reference evidence="2" key="1">
    <citation type="journal article" date="2023" name="G3 (Bethesda)">
        <title>Genome assembly and association tests identify interacting loci associated with vigor, precocity, and sex in interspecific pistachio rootstocks.</title>
        <authorList>
            <person name="Palmer W."/>
            <person name="Jacygrad E."/>
            <person name="Sagayaradj S."/>
            <person name="Cavanaugh K."/>
            <person name="Han R."/>
            <person name="Bertier L."/>
            <person name="Beede B."/>
            <person name="Kafkas S."/>
            <person name="Golino D."/>
            <person name="Preece J."/>
            <person name="Michelmore R."/>
        </authorList>
    </citation>
    <scope>NUCLEOTIDE SEQUENCE [LARGE SCALE GENOMIC DNA]</scope>
</reference>
<dbReference type="Proteomes" id="UP001163603">
    <property type="component" value="Chromosome 7"/>
</dbReference>
<gene>
    <name evidence="1" type="ORF">Pint_25679</name>
</gene>
<name>A0ACC0YA48_9ROSI</name>
<evidence type="ECO:0000313" key="1">
    <source>
        <dbReference type="EMBL" id="KAJ0033965.1"/>
    </source>
</evidence>
<keyword evidence="2" id="KW-1185">Reference proteome</keyword>
<evidence type="ECO:0000313" key="2">
    <source>
        <dbReference type="Proteomes" id="UP001163603"/>
    </source>
</evidence>
<organism evidence="1 2">
    <name type="scientific">Pistacia integerrima</name>
    <dbReference type="NCBI Taxonomy" id="434235"/>
    <lineage>
        <taxon>Eukaryota</taxon>
        <taxon>Viridiplantae</taxon>
        <taxon>Streptophyta</taxon>
        <taxon>Embryophyta</taxon>
        <taxon>Tracheophyta</taxon>
        <taxon>Spermatophyta</taxon>
        <taxon>Magnoliopsida</taxon>
        <taxon>eudicotyledons</taxon>
        <taxon>Gunneridae</taxon>
        <taxon>Pentapetalae</taxon>
        <taxon>rosids</taxon>
        <taxon>malvids</taxon>
        <taxon>Sapindales</taxon>
        <taxon>Anacardiaceae</taxon>
        <taxon>Pistacia</taxon>
    </lineage>
</organism>
<accession>A0ACC0YA48</accession>
<sequence length="192" mass="21799">MRMGEVVLSSEEAMAMEMELETEKNETKKDGSSEVVRWERFLPRMVLRVLLVEANDSARHIIFVPLRKCSYTGITLECLNGEFIRVGPNSKFSPVAGYHWFDGDGMVHGVRIKDGRATYVSRFVKTSRLKQEEFFGGAKFTKIGDLKGLFGLFMAYTKMLRENFNVLDLPYGFGGGRLLSPILLMKCKNVHS</sequence>
<proteinExistence type="predicted"/>